<organism evidence="1 2">
    <name type="scientific">[Clostridium] asparagiforme DSM 15981</name>
    <dbReference type="NCBI Taxonomy" id="518636"/>
    <lineage>
        <taxon>Bacteria</taxon>
        <taxon>Bacillati</taxon>
        <taxon>Bacillota</taxon>
        <taxon>Clostridia</taxon>
        <taxon>Lachnospirales</taxon>
        <taxon>Lachnospiraceae</taxon>
        <taxon>Enterocloster</taxon>
    </lineage>
</organism>
<dbReference type="HOGENOM" id="CLU_3287153_0_0_9"/>
<name>C0D460_9FIRM</name>
<comment type="caution">
    <text evidence="1">The sequence shown here is derived from an EMBL/GenBank/DDBJ whole genome shotgun (WGS) entry which is preliminary data.</text>
</comment>
<sequence>MLFGKFCIVSGSTQFNQTEHCVEPDRIEIFFERRGCLNRS</sequence>
<gene>
    <name evidence="1" type="ORF">CLOSTASPAR_04052</name>
</gene>
<evidence type="ECO:0000313" key="1">
    <source>
        <dbReference type="EMBL" id="EEG53871.1"/>
    </source>
</evidence>
<accession>C0D460</accession>
<evidence type="ECO:0000313" key="2">
    <source>
        <dbReference type="Proteomes" id="UP000004756"/>
    </source>
</evidence>
<proteinExistence type="predicted"/>
<reference evidence="1 2" key="1">
    <citation type="submission" date="2009-01" db="EMBL/GenBank/DDBJ databases">
        <authorList>
            <person name="Fulton L."/>
            <person name="Clifton S."/>
            <person name="Fulton B."/>
            <person name="Xu J."/>
            <person name="Minx P."/>
            <person name="Pepin K.H."/>
            <person name="Johnson M."/>
            <person name="Bhonagiri V."/>
            <person name="Nash W.E."/>
            <person name="Mardis E.R."/>
            <person name="Wilson R.K."/>
        </authorList>
    </citation>
    <scope>NUCLEOTIDE SEQUENCE [LARGE SCALE GENOMIC DNA]</scope>
    <source>
        <strain evidence="1 2">DSM 15981</strain>
    </source>
</reference>
<reference evidence="1 2" key="2">
    <citation type="submission" date="2009-02" db="EMBL/GenBank/DDBJ databases">
        <title>Draft genome sequence of Clostridium asparagiforme (DSM 15981).</title>
        <authorList>
            <person name="Sudarsanam P."/>
            <person name="Ley R."/>
            <person name="Guruge J."/>
            <person name="Turnbaugh P.J."/>
            <person name="Mahowald M."/>
            <person name="Liep D."/>
            <person name="Gordon J."/>
        </authorList>
    </citation>
    <scope>NUCLEOTIDE SEQUENCE [LARGE SCALE GENOMIC DNA]</scope>
    <source>
        <strain evidence="1 2">DSM 15981</strain>
    </source>
</reference>
<dbReference type="AlphaFoldDB" id="C0D460"/>
<keyword evidence="2" id="KW-1185">Reference proteome</keyword>
<dbReference type="EMBL" id="ACCJ01000325">
    <property type="protein sequence ID" value="EEG53871.1"/>
    <property type="molecule type" value="Genomic_DNA"/>
</dbReference>
<protein>
    <submittedName>
        <fullName evidence="1">Uncharacterized protein</fullName>
    </submittedName>
</protein>
<dbReference type="Proteomes" id="UP000004756">
    <property type="component" value="Unassembled WGS sequence"/>
</dbReference>